<comment type="subcellular location">
    <subcellularLocation>
        <location evidence="9">Membrane</location>
        <topology evidence="9">Multi-pass membrane protein</topology>
    </subcellularLocation>
    <subcellularLocation>
        <location evidence="1">Mitochondrion inner membrane</location>
        <topology evidence="1">Multi-pass membrane protein</topology>
    </subcellularLocation>
</comment>
<keyword evidence="14" id="KW-1185">Reference proteome</keyword>
<dbReference type="InterPro" id="IPR001708">
    <property type="entry name" value="YidC/ALB3/OXA1/COX18"/>
</dbReference>
<protein>
    <submittedName>
        <fullName evidence="13">TOM13-domain-containing protein</fullName>
    </submittedName>
</protein>
<reference evidence="13" key="1">
    <citation type="journal article" date="2020" name="Stud. Mycol.">
        <title>101 Dothideomycetes genomes: a test case for predicting lifestyles and emergence of pathogens.</title>
        <authorList>
            <person name="Haridas S."/>
            <person name="Albert R."/>
            <person name="Binder M."/>
            <person name="Bloem J."/>
            <person name="Labutti K."/>
            <person name="Salamov A."/>
            <person name="Andreopoulos B."/>
            <person name="Baker S."/>
            <person name="Barry K."/>
            <person name="Bills G."/>
            <person name="Bluhm B."/>
            <person name="Cannon C."/>
            <person name="Castanera R."/>
            <person name="Culley D."/>
            <person name="Daum C."/>
            <person name="Ezra D."/>
            <person name="Gonzalez J."/>
            <person name="Henrissat B."/>
            <person name="Kuo A."/>
            <person name="Liang C."/>
            <person name="Lipzen A."/>
            <person name="Lutzoni F."/>
            <person name="Magnuson J."/>
            <person name="Mondo S."/>
            <person name="Nolan M."/>
            <person name="Ohm R."/>
            <person name="Pangilinan J."/>
            <person name="Park H.-J."/>
            <person name="Ramirez L."/>
            <person name="Alfaro M."/>
            <person name="Sun H."/>
            <person name="Tritt A."/>
            <person name="Yoshinaga Y."/>
            <person name="Zwiers L.-H."/>
            <person name="Turgeon B."/>
            <person name="Goodwin S."/>
            <person name="Spatafora J."/>
            <person name="Crous P."/>
            <person name="Grigoriev I."/>
        </authorList>
    </citation>
    <scope>NUCLEOTIDE SEQUENCE</scope>
    <source>
        <strain evidence="13">CBS 101060</strain>
    </source>
</reference>
<evidence type="ECO:0000259" key="12">
    <source>
        <dbReference type="Pfam" id="PF02096"/>
    </source>
</evidence>
<keyword evidence="5" id="KW-0809">Transit peptide</keyword>
<dbReference type="GO" id="GO:0005741">
    <property type="term" value="C:mitochondrial outer membrane"/>
    <property type="evidence" value="ECO:0007669"/>
    <property type="project" value="InterPro"/>
</dbReference>
<evidence type="ECO:0000256" key="7">
    <source>
        <dbReference type="ARBA" id="ARBA00023128"/>
    </source>
</evidence>
<feature type="region of interest" description="Disordered" evidence="10">
    <location>
        <begin position="1"/>
        <end position="44"/>
    </location>
</feature>
<dbReference type="AlphaFoldDB" id="A0A9P4SH59"/>
<dbReference type="GO" id="GO:0032979">
    <property type="term" value="P:protein insertion into mitochondrial inner membrane from matrix"/>
    <property type="evidence" value="ECO:0007669"/>
    <property type="project" value="TreeGrafter"/>
</dbReference>
<comment type="caution">
    <text evidence="13">The sequence shown here is derived from an EMBL/GenBank/DDBJ whole genome shotgun (WGS) entry which is preliminary data.</text>
</comment>
<dbReference type="CDD" id="cd20069">
    <property type="entry name" value="5TM_Oxa1-like"/>
    <property type="match status" value="1"/>
</dbReference>
<evidence type="ECO:0000313" key="14">
    <source>
        <dbReference type="Proteomes" id="UP000799429"/>
    </source>
</evidence>
<evidence type="ECO:0000313" key="13">
    <source>
        <dbReference type="EMBL" id="KAF2841518.1"/>
    </source>
</evidence>
<feature type="compositionally biased region" description="Basic and acidic residues" evidence="10">
    <location>
        <begin position="1"/>
        <end position="12"/>
    </location>
</feature>
<dbReference type="OrthoDB" id="2148490at2759"/>
<name>A0A9P4SH59_9PEZI</name>
<comment type="similarity">
    <text evidence="2 9">Belongs to the OXA1/ALB3/YidC family.</text>
</comment>
<sequence>MTSHSHEHRQELSESGITMHSDSENYDGNNELSSSPPSSNTNSSPLILYSPPTLWGLLRGAAINLLLPFVNGLMLGFGELFAHEIAFRLGWSGTKVRRDERLSGRSAGIWIISNISNTFVTISKTFSSRSSQIPNFPSKPRISPLWPQQCLRRPQLGISRAIFSPRFQSTSQFRAAAASTPHELKAEPAVDASPLPDMDMMNLTGDNLKNIPEGIGYLKSLGLDYGWGPTSVIEWTLEHVHVLSGTPWWASIMLTTLLVRLFVFPLFVSASNNQARMQAVAPIAKPLQERMNEIRITGDMNQMFKVKAQLSTLYKDAGVSMFGVFRAPLVQGVLGFGTFRLCRGMANLPVPGLETGGLLWLTDLTRPDPYFLIPVLTSLVFHYLLKKGGESGVQTGVNPAMQKFMVYGLPVIMFVFSIFQPGCLQLVFFLAPFFGLIQSWILRTPSVRAFFGIAPLPQRRISIHFPEPFSRTRFEKISQAAATPNITISGMTQEVSRYFKSTMEKARNSSRMKKAELDREKARTDAYEKKRRREIEEERAMVAELSLEEKREGLEKMERKREQQRLEALKNWQKRGRVDLKRGKSKGVIGAEEKEIT</sequence>
<keyword evidence="4" id="KW-0999">Mitochondrion inner membrane</keyword>
<evidence type="ECO:0000256" key="6">
    <source>
        <dbReference type="ARBA" id="ARBA00022989"/>
    </source>
</evidence>
<feature type="compositionally biased region" description="Low complexity" evidence="10">
    <location>
        <begin position="33"/>
        <end position="44"/>
    </location>
</feature>
<dbReference type="GO" id="GO:0005743">
    <property type="term" value="C:mitochondrial inner membrane"/>
    <property type="evidence" value="ECO:0007669"/>
    <property type="project" value="UniProtKB-SubCell"/>
</dbReference>
<dbReference type="GO" id="GO:0032977">
    <property type="term" value="F:membrane insertase activity"/>
    <property type="evidence" value="ECO:0007669"/>
    <property type="project" value="InterPro"/>
</dbReference>
<evidence type="ECO:0000256" key="3">
    <source>
        <dbReference type="ARBA" id="ARBA00022692"/>
    </source>
</evidence>
<keyword evidence="6 11" id="KW-1133">Transmembrane helix</keyword>
<dbReference type="Proteomes" id="UP000799429">
    <property type="component" value="Unassembled WGS sequence"/>
</dbReference>
<dbReference type="PANTHER" id="PTHR12428">
    <property type="entry name" value="OXA1"/>
    <property type="match status" value="1"/>
</dbReference>
<dbReference type="InterPro" id="IPR013262">
    <property type="entry name" value="OMP_MIM1/TOM13_mt"/>
</dbReference>
<feature type="compositionally biased region" description="Polar residues" evidence="10">
    <location>
        <begin position="13"/>
        <end position="32"/>
    </location>
</feature>
<accession>A0A9P4SH59</accession>
<dbReference type="InterPro" id="IPR028055">
    <property type="entry name" value="YidC/Oxa/ALB_C"/>
</dbReference>
<evidence type="ECO:0000256" key="2">
    <source>
        <dbReference type="ARBA" id="ARBA00009877"/>
    </source>
</evidence>
<proteinExistence type="inferred from homology"/>
<feature type="domain" description="Membrane insertase YidC/Oxa/ALB C-terminal" evidence="12">
    <location>
        <begin position="248"/>
        <end position="443"/>
    </location>
</feature>
<evidence type="ECO:0000256" key="8">
    <source>
        <dbReference type="ARBA" id="ARBA00023136"/>
    </source>
</evidence>
<feature type="transmembrane region" description="Helical" evidence="11">
    <location>
        <begin position="248"/>
        <end position="268"/>
    </location>
</feature>
<feature type="region of interest" description="Disordered" evidence="10">
    <location>
        <begin position="509"/>
        <end position="532"/>
    </location>
</feature>
<feature type="transmembrane region" description="Helical" evidence="11">
    <location>
        <begin position="405"/>
        <end position="434"/>
    </location>
</feature>
<evidence type="ECO:0000256" key="5">
    <source>
        <dbReference type="ARBA" id="ARBA00022946"/>
    </source>
</evidence>
<keyword evidence="3 9" id="KW-0812">Transmembrane</keyword>
<dbReference type="PANTHER" id="PTHR12428:SF66">
    <property type="entry name" value="MITOCHONDRIAL INNER MEMBRANE PROTEIN OXA1L"/>
    <property type="match status" value="1"/>
</dbReference>
<organism evidence="13 14">
    <name type="scientific">Patellaria atrata CBS 101060</name>
    <dbReference type="NCBI Taxonomy" id="1346257"/>
    <lineage>
        <taxon>Eukaryota</taxon>
        <taxon>Fungi</taxon>
        <taxon>Dikarya</taxon>
        <taxon>Ascomycota</taxon>
        <taxon>Pezizomycotina</taxon>
        <taxon>Dothideomycetes</taxon>
        <taxon>Dothideomycetes incertae sedis</taxon>
        <taxon>Patellariales</taxon>
        <taxon>Patellariaceae</taxon>
        <taxon>Patellaria</taxon>
    </lineage>
</organism>
<dbReference type="EMBL" id="MU006091">
    <property type="protein sequence ID" value="KAF2841518.1"/>
    <property type="molecule type" value="Genomic_DNA"/>
</dbReference>
<dbReference type="Pfam" id="PF08219">
    <property type="entry name" value="TOM13"/>
    <property type="match status" value="1"/>
</dbReference>
<gene>
    <name evidence="13" type="ORF">M501DRAFT_928927</name>
</gene>
<evidence type="ECO:0000256" key="4">
    <source>
        <dbReference type="ARBA" id="ARBA00022792"/>
    </source>
</evidence>
<dbReference type="Pfam" id="PF02096">
    <property type="entry name" value="60KD_IMP"/>
    <property type="match status" value="1"/>
</dbReference>
<keyword evidence="8 11" id="KW-0472">Membrane</keyword>
<evidence type="ECO:0000256" key="1">
    <source>
        <dbReference type="ARBA" id="ARBA00004448"/>
    </source>
</evidence>
<evidence type="ECO:0000256" key="11">
    <source>
        <dbReference type="SAM" id="Phobius"/>
    </source>
</evidence>
<keyword evidence="7" id="KW-0496">Mitochondrion</keyword>
<evidence type="ECO:0000256" key="10">
    <source>
        <dbReference type="SAM" id="MobiDB-lite"/>
    </source>
</evidence>
<evidence type="ECO:0000256" key="9">
    <source>
        <dbReference type="RuleBase" id="RU003945"/>
    </source>
</evidence>